<dbReference type="PANTHER" id="PTHR24104:SF25">
    <property type="entry name" value="PROTEIN LIN-41"/>
    <property type="match status" value="1"/>
</dbReference>
<dbReference type="SUPFAM" id="SSF49265">
    <property type="entry name" value="Fibronectin type III"/>
    <property type="match status" value="2"/>
</dbReference>
<feature type="domain" description="Fibronectin type-III" evidence="3">
    <location>
        <begin position="466"/>
        <end position="556"/>
    </location>
</feature>
<dbReference type="InterPro" id="IPR050952">
    <property type="entry name" value="TRIM-NHL_E3_ligases"/>
</dbReference>
<dbReference type="AlphaFoldDB" id="A0A0D5C566"/>
<dbReference type="EMBL" id="CP011070">
    <property type="protein sequence ID" value="AJW71703.1"/>
    <property type="molecule type" value="Genomic_DNA"/>
</dbReference>
<dbReference type="KEGG" id="nin:NADRNF5_2029"/>
<dbReference type="GO" id="GO:0005509">
    <property type="term" value="F:calcium ion binding"/>
    <property type="evidence" value="ECO:0007669"/>
    <property type="project" value="InterPro"/>
</dbReference>
<protein>
    <submittedName>
        <fullName evidence="4">Fibronectin type III domain-containing protein</fullName>
    </submittedName>
</protein>
<reference evidence="5" key="1">
    <citation type="submission" date="2015-03" db="EMBL/GenBank/DDBJ databases">
        <title>Characterization of two novel Thaumarchaeota isolated from the Northern Adriatic Sea.</title>
        <authorList>
            <person name="Bayer B."/>
            <person name="Vojvoda J."/>
            <person name="Offre P."/>
            <person name="Srivastava A."/>
            <person name="Elisabeth N."/>
            <person name="Garcia J.A.L."/>
            <person name="Schleper C."/>
            <person name="Herndl G.J."/>
        </authorList>
    </citation>
    <scope>NUCLEOTIDE SEQUENCE [LARGE SCALE GENOMIC DNA]</scope>
    <source>
        <strain evidence="5">NF5</strain>
    </source>
</reference>
<dbReference type="RefSeq" id="WP_048118089.1">
    <property type="nucleotide sequence ID" value="NZ_CP011070.1"/>
</dbReference>
<dbReference type="PROSITE" id="PS50853">
    <property type="entry name" value="FN3"/>
    <property type="match status" value="3"/>
</dbReference>
<evidence type="ECO:0000259" key="3">
    <source>
        <dbReference type="PROSITE" id="PS50853"/>
    </source>
</evidence>
<dbReference type="Gene3D" id="2.60.40.10">
    <property type="entry name" value="Immunoglobulins"/>
    <property type="match status" value="4"/>
</dbReference>
<feature type="region of interest" description="Disordered" evidence="2">
    <location>
        <begin position="543"/>
        <end position="573"/>
    </location>
</feature>
<reference evidence="4 5" key="2">
    <citation type="journal article" date="2016" name="ISME J.">
        <title>Physiological and genomic characterization of two novel marine thaumarchaeal strains indicates niche differentiation.</title>
        <authorList>
            <person name="Bayer B."/>
            <person name="Vojvoda J."/>
            <person name="Offre P."/>
            <person name="Alves R.J."/>
            <person name="Elisabeth N.H."/>
            <person name="Garcia J.A."/>
            <person name="Volland J.M."/>
            <person name="Srivastava A."/>
            <person name="Schleper C."/>
            <person name="Herndl G.J."/>
        </authorList>
    </citation>
    <scope>NUCLEOTIDE SEQUENCE [LARGE SCALE GENOMIC DNA]</scope>
    <source>
        <strain evidence="4 5">NF5</strain>
    </source>
</reference>
<sequence>MKIIFSILFLLCIASIQSGYAQPEFAFNFGTTGSDNDELDTPTDVIMDKNGKNLYVVDNKNNRINVFEDDGDDDFLYGSFCDIVEIQNCNSDADGANEDGDGQFNDPISIARDALGKFFVVDSDNSRIQVFDDDGEFQFKFGSSDSGIDEYLGSAIGITIQESTNNILVSDIERDSISVFDSTGDFLFKFDSFDGNNDFQNPTNMVIDNSEDMLYVTDSGNDRIIIFELVDGTTCPSGTEESVGGVCFVKQFGTSGDDNGEFDDPSGLAFDSTNNLLYVSDTDNNRIQIFEIIDDTTCPSGTEEIVDGVCFVEEFGTLGTSDENFDSPMGIALNPTNDLLFVADSDNDRIQAFNVNPEPVALIPDKPDNVKAFPISPTSVMISWNKPIMDESVPEITGYKIEYKISSGDFIIITANTASKSTSFIHQGLDSDEVYFYRVYSINSEGTSVSSSIVSVKPEHTTTPAALTATAISPSQIKLSWLPPSETFGQTIKGYEIKREIIPGVYDNVGETSGSTRTLIVSNLATDKTYSFAVSAKIGFGSTQESNTASATPRDDSVDTSEEPIESTAVQMTVSSPPIKLTATVVSGTQINLSWSPPVEDGNTPITGYKIEMKKDSNPYTTLVEDSESTTRTYAHTNLITNTKYTYKVSAINNVGISEPSNEFSATPKSTNVQISPLGKLTIDEGKFLSFTVKLVDKSVKDVVFSLEKNPPAGAKIISNTGMFSWTPSTSDGGKTYTFDVVAKKDGLSDRKAITITVNDVIGNSEPETELEPEPKTDPEELGLASFVDESKDPQSYVDRYNNEASYKKWFDDNFSEYESIYQAVGLDEPLQIPASFVDEAKDPQSYVDRYNNEASYKKWFDDNFSEYESIYQAVGLDEPKVVEKKFGICGPGTKLIEGVCTIIEKQVVKPWWQFW</sequence>
<dbReference type="CDD" id="cd05819">
    <property type="entry name" value="NHL"/>
    <property type="match status" value="1"/>
</dbReference>
<dbReference type="SUPFAM" id="SSF101898">
    <property type="entry name" value="NHL repeat"/>
    <property type="match status" value="1"/>
</dbReference>
<dbReference type="Pfam" id="PF01436">
    <property type="entry name" value="NHL"/>
    <property type="match status" value="1"/>
</dbReference>
<dbReference type="Gene3D" id="2.120.10.30">
    <property type="entry name" value="TolB, C-terminal domain"/>
    <property type="match status" value="4"/>
</dbReference>
<dbReference type="GO" id="GO:0016020">
    <property type="term" value="C:membrane"/>
    <property type="evidence" value="ECO:0007669"/>
    <property type="project" value="InterPro"/>
</dbReference>
<dbReference type="Pfam" id="PF17170">
    <property type="entry name" value="DUF5128"/>
    <property type="match status" value="1"/>
</dbReference>
<feature type="domain" description="Fibronectin type-III" evidence="3">
    <location>
        <begin position="366"/>
        <end position="465"/>
    </location>
</feature>
<evidence type="ECO:0000256" key="2">
    <source>
        <dbReference type="SAM" id="MobiDB-lite"/>
    </source>
</evidence>
<dbReference type="PANTHER" id="PTHR24104">
    <property type="entry name" value="E3 UBIQUITIN-PROTEIN LIGASE NHLRC1-RELATED"/>
    <property type="match status" value="1"/>
</dbReference>
<proteinExistence type="predicted"/>
<keyword evidence="5" id="KW-1185">Reference proteome</keyword>
<dbReference type="PROSITE" id="PS51125">
    <property type="entry name" value="NHL"/>
    <property type="match status" value="4"/>
</dbReference>
<dbReference type="InterPro" id="IPR003961">
    <property type="entry name" value="FN3_dom"/>
</dbReference>
<evidence type="ECO:0000256" key="1">
    <source>
        <dbReference type="ARBA" id="ARBA00022737"/>
    </source>
</evidence>
<dbReference type="CDD" id="cd00063">
    <property type="entry name" value="FN3"/>
    <property type="match status" value="3"/>
</dbReference>
<organism evidence="4 5">
    <name type="scientific">Nitrosopumilus adriaticus</name>
    <dbReference type="NCBI Taxonomy" id="1580092"/>
    <lineage>
        <taxon>Archaea</taxon>
        <taxon>Nitrososphaerota</taxon>
        <taxon>Nitrososphaeria</taxon>
        <taxon>Nitrosopumilales</taxon>
        <taxon>Nitrosopumilaceae</taxon>
        <taxon>Nitrosopumilus</taxon>
    </lineage>
</organism>
<dbReference type="InterPro" id="IPR015919">
    <property type="entry name" value="Cadherin-like_sf"/>
</dbReference>
<keyword evidence="1" id="KW-0677">Repeat</keyword>
<dbReference type="InterPro" id="IPR011042">
    <property type="entry name" value="6-blade_b-propeller_TolB-like"/>
</dbReference>
<accession>A0A0D5C566</accession>
<dbReference type="Proteomes" id="UP000032408">
    <property type="component" value="Chromosome"/>
</dbReference>
<dbReference type="OrthoDB" id="295891at2157"/>
<dbReference type="GO" id="GO:0008270">
    <property type="term" value="F:zinc ion binding"/>
    <property type="evidence" value="ECO:0007669"/>
    <property type="project" value="UniProtKB-KW"/>
</dbReference>
<dbReference type="GeneID" id="24821192"/>
<name>A0A0D5C566_9ARCH</name>
<dbReference type="InterPro" id="IPR036116">
    <property type="entry name" value="FN3_sf"/>
</dbReference>
<dbReference type="PRINTS" id="PR00014">
    <property type="entry name" value="FNTYPEIII"/>
</dbReference>
<evidence type="ECO:0000313" key="5">
    <source>
        <dbReference type="Proteomes" id="UP000032408"/>
    </source>
</evidence>
<dbReference type="InterPro" id="IPR001258">
    <property type="entry name" value="NHL_repeat"/>
</dbReference>
<dbReference type="STRING" id="1580092.NADRNF5_2029"/>
<dbReference type="SUPFAM" id="SSF49313">
    <property type="entry name" value="Cadherin-like"/>
    <property type="match status" value="1"/>
</dbReference>
<dbReference type="InterPro" id="IPR013783">
    <property type="entry name" value="Ig-like_fold"/>
</dbReference>
<feature type="domain" description="Fibronectin type-III" evidence="3">
    <location>
        <begin position="577"/>
        <end position="671"/>
    </location>
</feature>
<dbReference type="Pfam" id="PF00041">
    <property type="entry name" value="fn3"/>
    <property type="match status" value="3"/>
</dbReference>
<evidence type="ECO:0000313" key="4">
    <source>
        <dbReference type="EMBL" id="AJW71703.1"/>
    </source>
</evidence>
<dbReference type="HOGENOM" id="CLU_317995_0_0_2"/>
<dbReference type="SMART" id="SM00060">
    <property type="entry name" value="FN3"/>
    <property type="match status" value="3"/>
</dbReference>
<gene>
    <name evidence="4" type="ORF">NADRNF5_2029</name>
</gene>